<evidence type="ECO:0000313" key="4">
    <source>
        <dbReference type="Proteomes" id="UP000807306"/>
    </source>
</evidence>
<sequence>MAHNDAADGFLPPILEPLLDRLAESLPPSVYEVAVGLLSHSFAAITAIVRLCASFLNRNPSEWTAEALLPPIITILAAYLALSSMYRTASWAIRLTFFFVKWGSLIGIIMAFAGYIAANGGAAVGNQQAGLNQALGGLFSSLLGGETSPQRKRQSRPKYPSKQGKAKAQSQGWQYQEQGTGSGNPEAQQLMDSIVDAAGKVMGGDWWGAVSSFGQGNNQDAGKKHAQKEGRGRVGKSRSR</sequence>
<proteinExistence type="predicted"/>
<dbReference type="EMBL" id="MU157847">
    <property type="protein sequence ID" value="KAF9529269.1"/>
    <property type="molecule type" value="Genomic_DNA"/>
</dbReference>
<accession>A0A9P6EIG5</accession>
<feature type="region of interest" description="Disordered" evidence="1">
    <location>
        <begin position="209"/>
        <end position="240"/>
    </location>
</feature>
<dbReference type="AlphaFoldDB" id="A0A9P6EIG5"/>
<feature type="compositionally biased region" description="Basic and acidic residues" evidence="1">
    <location>
        <begin position="221"/>
        <end position="232"/>
    </location>
</feature>
<keyword evidence="2" id="KW-0812">Transmembrane</keyword>
<feature type="transmembrane region" description="Helical" evidence="2">
    <location>
        <begin position="68"/>
        <end position="86"/>
    </location>
</feature>
<comment type="caution">
    <text evidence="3">The sequence shown here is derived from an EMBL/GenBank/DDBJ whole genome shotgun (WGS) entry which is preliminary data.</text>
</comment>
<evidence type="ECO:0000256" key="1">
    <source>
        <dbReference type="SAM" id="MobiDB-lite"/>
    </source>
</evidence>
<feature type="transmembrane region" description="Helical" evidence="2">
    <location>
        <begin position="98"/>
        <end position="118"/>
    </location>
</feature>
<evidence type="ECO:0000256" key="2">
    <source>
        <dbReference type="SAM" id="Phobius"/>
    </source>
</evidence>
<feature type="region of interest" description="Disordered" evidence="1">
    <location>
        <begin position="145"/>
        <end position="187"/>
    </location>
</feature>
<name>A0A9P6EIG5_9AGAR</name>
<reference evidence="3" key="1">
    <citation type="submission" date="2020-11" db="EMBL/GenBank/DDBJ databases">
        <authorList>
            <consortium name="DOE Joint Genome Institute"/>
            <person name="Ahrendt S."/>
            <person name="Riley R."/>
            <person name="Andreopoulos W."/>
            <person name="Labutti K."/>
            <person name="Pangilinan J."/>
            <person name="Ruiz-Duenas F.J."/>
            <person name="Barrasa J.M."/>
            <person name="Sanchez-Garcia M."/>
            <person name="Camarero S."/>
            <person name="Miyauchi S."/>
            <person name="Serrano A."/>
            <person name="Linde D."/>
            <person name="Babiker R."/>
            <person name="Drula E."/>
            <person name="Ayuso-Fernandez I."/>
            <person name="Pacheco R."/>
            <person name="Padilla G."/>
            <person name="Ferreira P."/>
            <person name="Barriuso J."/>
            <person name="Kellner H."/>
            <person name="Castanera R."/>
            <person name="Alfaro M."/>
            <person name="Ramirez L."/>
            <person name="Pisabarro A.G."/>
            <person name="Kuo A."/>
            <person name="Tritt A."/>
            <person name="Lipzen A."/>
            <person name="He G."/>
            <person name="Yan M."/>
            <person name="Ng V."/>
            <person name="Cullen D."/>
            <person name="Martin F."/>
            <person name="Rosso M.-N."/>
            <person name="Henrissat B."/>
            <person name="Hibbett D."/>
            <person name="Martinez A.T."/>
            <person name="Grigoriev I.V."/>
        </authorList>
    </citation>
    <scope>NUCLEOTIDE SEQUENCE</scope>
    <source>
        <strain evidence="3">CBS 506.95</strain>
    </source>
</reference>
<keyword evidence="2" id="KW-1133">Transmembrane helix</keyword>
<keyword evidence="2" id="KW-0472">Membrane</keyword>
<organism evidence="3 4">
    <name type="scientific">Crepidotus variabilis</name>
    <dbReference type="NCBI Taxonomy" id="179855"/>
    <lineage>
        <taxon>Eukaryota</taxon>
        <taxon>Fungi</taxon>
        <taxon>Dikarya</taxon>
        <taxon>Basidiomycota</taxon>
        <taxon>Agaricomycotina</taxon>
        <taxon>Agaricomycetes</taxon>
        <taxon>Agaricomycetidae</taxon>
        <taxon>Agaricales</taxon>
        <taxon>Agaricineae</taxon>
        <taxon>Crepidotaceae</taxon>
        <taxon>Crepidotus</taxon>
    </lineage>
</organism>
<evidence type="ECO:0000313" key="3">
    <source>
        <dbReference type="EMBL" id="KAF9529269.1"/>
    </source>
</evidence>
<feature type="compositionally biased region" description="Polar residues" evidence="1">
    <location>
        <begin position="168"/>
        <end position="187"/>
    </location>
</feature>
<protein>
    <submittedName>
        <fullName evidence="3">Uncharacterized protein</fullName>
    </submittedName>
</protein>
<dbReference type="OrthoDB" id="2502792at2759"/>
<gene>
    <name evidence="3" type="ORF">CPB83DRAFT_852972</name>
</gene>
<dbReference type="Proteomes" id="UP000807306">
    <property type="component" value="Unassembled WGS sequence"/>
</dbReference>
<keyword evidence="4" id="KW-1185">Reference proteome</keyword>